<name>A0A1E8CJV2_9GAMM</name>
<evidence type="ECO:0000313" key="1">
    <source>
        <dbReference type="EMBL" id="OFE12746.1"/>
    </source>
</evidence>
<dbReference type="AlphaFoldDB" id="A0A1E8CJV2"/>
<comment type="caution">
    <text evidence="1">The sequence shown here is derived from an EMBL/GenBank/DDBJ whole genome shotgun (WGS) entry which is preliminary data.</text>
</comment>
<accession>A0A1E8CJV2</accession>
<dbReference type="RefSeq" id="WP_070116355.1">
    <property type="nucleotide sequence ID" value="NZ_MASR01000001.1"/>
</dbReference>
<proteinExistence type="predicted"/>
<gene>
    <name evidence="1" type="ORF">PHACT_06010</name>
</gene>
<reference evidence="2" key="1">
    <citation type="submission" date="2016-07" db="EMBL/GenBank/DDBJ databases">
        <authorList>
            <person name="Florea S."/>
            <person name="Webb J.S."/>
            <person name="Jaromczyk J."/>
            <person name="Schardl C.L."/>
        </authorList>
    </citation>
    <scope>NUCLEOTIDE SEQUENCE [LARGE SCALE GENOMIC DNA]</scope>
    <source>
        <strain evidence="2">KCTC 42131</strain>
    </source>
</reference>
<keyword evidence="2" id="KW-1185">Reference proteome</keyword>
<dbReference type="Proteomes" id="UP000175669">
    <property type="component" value="Unassembled WGS sequence"/>
</dbReference>
<sequence>MRYLYCALLVIGISTNANSDEIESDLYLLCAPDLEIYYSSLIAVHSEDKTWFSLALGDRNFEFNVKTFSRLLTEGTAANTGDTAFFSPDSITLKQKGPFTDEEEIWRINRMSGAASTMRAGNRTRYDCTPIELKEVYTTIDAEHEKRLEAEKAREARKNTLRETRLF</sequence>
<organism evidence="1 2">
    <name type="scientific">Pseudohongiella acticola</name>
    <dbReference type="NCBI Taxonomy" id="1524254"/>
    <lineage>
        <taxon>Bacteria</taxon>
        <taxon>Pseudomonadati</taxon>
        <taxon>Pseudomonadota</taxon>
        <taxon>Gammaproteobacteria</taxon>
        <taxon>Pseudomonadales</taxon>
        <taxon>Pseudohongiellaceae</taxon>
        <taxon>Pseudohongiella</taxon>
    </lineage>
</organism>
<evidence type="ECO:0000313" key="2">
    <source>
        <dbReference type="Proteomes" id="UP000175669"/>
    </source>
</evidence>
<dbReference type="EMBL" id="MASR01000001">
    <property type="protein sequence ID" value="OFE12746.1"/>
    <property type="molecule type" value="Genomic_DNA"/>
</dbReference>
<protein>
    <submittedName>
        <fullName evidence="1">Uncharacterized protein</fullName>
    </submittedName>
</protein>